<comment type="caution">
    <text evidence="2">The sequence shown here is derived from an EMBL/GenBank/DDBJ whole genome shotgun (WGS) entry which is preliminary data.</text>
</comment>
<dbReference type="Proteomes" id="UP000321192">
    <property type="component" value="Unassembled WGS sequence"/>
</dbReference>
<dbReference type="GO" id="GO:0016740">
    <property type="term" value="F:transferase activity"/>
    <property type="evidence" value="ECO:0007669"/>
    <property type="project" value="UniProtKB-KW"/>
</dbReference>
<dbReference type="EMBL" id="SSFD01000160">
    <property type="protein sequence ID" value="TXH85031.1"/>
    <property type="molecule type" value="Genomic_DNA"/>
</dbReference>
<feature type="region of interest" description="Disordered" evidence="1">
    <location>
        <begin position="1"/>
        <end position="26"/>
    </location>
</feature>
<proteinExistence type="predicted"/>
<protein>
    <submittedName>
        <fullName evidence="2">Nucleotidyl transferase AbiEii/AbiGii toxin family protein</fullName>
    </submittedName>
</protein>
<organism evidence="2 3">
    <name type="scientific">Thauera aminoaromatica</name>
    <dbReference type="NCBI Taxonomy" id="164330"/>
    <lineage>
        <taxon>Bacteria</taxon>
        <taxon>Pseudomonadati</taxon>
        <taxon>Pseudomonadota</taxon>
        <taxon>Betaproteobacteria</taxon>
        <taxon>Rhodocyclales</taxon>
        <taxon>Zoogloeaceae</taxon>
        <taxon>Thauera</taxon>
    </lineage>
</organism>
<dbReference type="Pfam" id="PF08843">
    <property type="entry name" value="AbiEii"/>
    <property type="match status" value="1"/>
</dbReference>
<gene>
    <name evidence="2" type="ORF">E6Q80_10405</name>
</gene>
<feature type="compositionally biased region" description="Basic and acidic residues" evidence="1">
    <location>
        <begin position="15"/>
        <end position="25"/>
    </location>
</feature>
<evidence type="ECO:0000313" key="2">
    <source>
        <dbReference type="EMBL" id="TXH85031.1"/>
    </source>
</evidence>
<evidence type="ECO:0000256" key="1">
    <source>
        <dbReference type="SAM" id="MobiDB-lite"/>
    </source>
</evidence>
<accession>A0A5C7SQQ5</accession>
<dbReference type="InterPro" id="IPR014942">
    <property type="entry name" value="AbiEii"/>
</dbReference>
<keyword evidence="2" id="KW-0808">Transferase</keyword>
<evidence type="ECO:0000313" key="3">
    <source>
        <dbReference type="Proteomes" id="UP000321192"/>
    </source>
</evidence>
<dbReference type="Gene3D" id="3.10.450.620">
    <property type="entry name" value="JHP933, nucleotidyltransferase-like core domain"/>
    <property type="match status" value="1"/>
</dbReference>
<reference evidence="2 3" key="1">
    <citation type="submission" date="2018-09" db="EMBL/GenBank/DDBJ databases">
        <title>Metagenome Assembled Genomes from an Advanced Water Purification Facility.</title>
        <authorList>
            <person name="Stamps B.W."/>
            <person name="Spear J.R."/>
        </authorList>
    </citation>
    <scope>NUCLEOTIDE SEQUENCE [LARGE SCALE GENOMIC DNA]</scope>
    <source>
        <strain evidence="2">Bin_27_1</strain>
    </source>
</reference>
<dbReference type="AlphaFoldDB" id="A0A5C7SQQ5"/>
<sequence>MRPAGHLGQDSATAKQREAIGESRFPRKRREGQLNPSFREVITAADADRLDLFLGAAARLGTAVQNVEKDFWVCWTLDVLFNGLAAGGPRLLFKGGTSLSKAFGLISRFSEDIDITVFRDDLGQAADVAELEALSGKKRRARLESIRSACQAYIAGPLTDQFAQVAAAVIPQGRFRLELDPDDQDGQSLLFWYPAVTPTAGSYIRSAVKIESGAKSALDPHISASVVPYVAQDLPGLDLAVGNVTTVKPERTFWDKVIILHGLRQWHDRRGELRHGGQRVSRHYYDVHRLMQAPASSEWQADHALAVDCAQHARLFFGSADLGLDAAQSGTFTLMPSPAMREALAKDYAAMAGMVFGEVPRLDAVLASIERFEQIVNGTAVAAPLVQKE</sequence>
<name>A0A5C7SQQ5_THASP</name>